<evidence type="ECO:0000313" key="3">
    <source>
        <dbReference type="Proteomes" id="UP000308271"/>
    </source>
</evidence>
<name>A0A5C4S5G5_CHLTI</name>
<dbReference type="PANTHER" id="PTHR36443:SF1">
    <property type="entry name" value="BSR5223 PROTEIN"/>
    <property type="match status" value="1"/>
</dbReference>
<dbReference type="AlphaFoldDB" id="A0A5C4S5G5"/>
<proteinExistence type="predicted"/>
<feature type="transmembrane region" description="Helical" evidence="1">
    <location>
        <begin position="47"/>
        <end position="68"/>
    </location>
</feature>
<accession>A0A5C4S5G5</accession>
<keyword evidence="1" id="KW-0472">Membrane</keyword>
<keyword evidence="1" id="KW-1133">Transmembrane helix</keyword>
<gene>
    <name evidence="2" type="ORF">FGF66_09155</name>
</gene>
<evidence type="ECO:0000313" key="2">
    <source>
        <dbReference type="EMBL" id="TNJ38417.1"/>
    </source>
</evidence>
<reference evidence="2 3" key="1">
    <citation type="submission" date="2019-05" db="EMBL/GenBank/DDBJ databases">
        <title>Draft Whole-Genome sequence of the green sulfur bacterium Chlorobaculum thiosulfatiphilum DSM 249.</title>
        <authorList>
            <person name="Meyer T.E."/>
            <person name="Kyndt J.A."/>
        </authorList>
    </citation>
    <scope>NUCLEOTIDE SEQUENCE [LARGE SCALE GENOMIC DNA]</scope>
    <source>
        <strain evidence="2 3">DSM 249</strain>
    </source>
</reference>
<dbReference type="PANTHER" id="PTHR36443">
    <property type="entry name" value="BSR5223 PROTEIN"/>
    <property type="match status" value="1"/>
</dbReference>
<evidence type="ECO:0000256" key="1">
    <source>
        <dbReference type="SAM" id="Phobius"/>
    </source>
</evidence>
<dbReference type="RefSeq" id="WP_139457344.1">
    <property type="nucleotide sequence ID" value="NZ_VDCH01000020.1"/>
</dbReference>
<protein>
    <submittedName>
        <fullName evidence="2">DUF2905 domain-containing protein</fullName>
    </submittedName>
</protein>
<organism evidence="2 3">
    <name type="scientific">Chlorobaculum thiosulfatiphilum</name>
    <name type="common">Chlorobium limicola f.sp. thiosulfatophilum</name>
    <dbReference type="NCBI Taxonomy" id="115852"/>
    <lineage>
        <taxon>Bacteria</taxon>
        <taxon>Pseudomonadati</taxon>
        <taxon>Chlorobiota</taxon>
        <taxon>Chlorobiia</taxon>
        <taxon>Chlorobiales</taxon>
        <taxon>Chlorobiaceae</taxon>
        <taxon>Chlorobaculum</taxon>
    </lineage>
</organism>
<keyword evidence="3" id="KW-1185">Reference proteome</keyword>
<sequence length="73" mass="8062">MLIFLGVSIAALGLLVVLAQKSGANGWFGWFGHLPFDINIQKENFRLYFPLGSSIVLSIILSIVIGLINKLFR</sequence>
<dbReference type="Proteomes" id="UP000308271">
    <property type="component" value="Unassembled WGS sequence"/>
</dbReference>
<dbReference type="OrthoDB" id="680637at2"/>
<dbReference type="EMBL" id="VDCH01000020">
    <property type="protein sequence ID" value="TNJ38417.1"/>
    <property type="molecule type" value="Genomic_DNA"/>
</dbReference>
<dbReference type="InterPro" id="IPR021320">
    <property type="entry name" value="DUF2905"/>
</dbReference>
<comment type="caution">
    <text evidence="2">The sequence shown here is derived from an EMBL/GenBank/DDBJ whole genome shotgun (WGS) entry which is preliminary data.</text>
</comment>
<dbReference type="Pfam" id="PF11146">
    <property type="entry name" value="DUF2905"/>
    <property type="match status" value="1"/>
</dbReference>
<keyword evidence="1" id="KW-0812">Transmembrane</keyword>